<dbReference type="GO" id="GO:0045815">
    <property type="term" value="P:transcription initiation-coupled chromatin remodeling"/>
    <property type="evidence" value="ECO:0000318"/>
    <property type="project" value="GO_Central"/>
</dbReference>
<dbReference type="FunFam" id="1.10.8.60:FF:000084">
    <property type="entry name" value="p-loop containing nucleoside triphosphate hydrolase superfamily protein"/>
    <property type="match status" value="1"/>
</dbReference>
<dbReference type="InterPro" id="IPR034732">
    <property type="entry name" value="EPHD"/>
</dbReference>
<keyword evidence="11" id="KW-1185">Reference proteome</keyword>
<evidence type="ECO:0000256" key="8">
    <source>
        <dbReference type="SAM" id="MobiDB-lite"/>
    </source>
</evidence>
<accession>A0A2C9UEH4</accession>
<name>A0A2C9UEH4_MANES</name>
<dbReference type="Gene3D" id="1.10.8.60">
    <property type="match status" value="1"/>
</dbReference>
<dbReference type="GO" id="GO:0006337">
    <property type="term" value="P:nucleosome disassembly"/>
    <property type="evidence" value="ECO:0000318"/>
    <property type="project" value="GO_Central"/>
</dbReference>
<dbReference type="InterPro" id="IPR003593">
    <property type="entry name" value="AAA+_ATPase"/>
</dbReference>
<dbReference type="GO" id="GO:0042393">
    <property type="term" value="F:histone binding"/>
    <property type="evidence" value="ECO:0000318"/>
    <property type="project" value="GO_Central"/>
</dbReference>
<comment type="caution">
    <text evidence="10">The sequence shown here is derived from an EMBL/GenBank/DDBJ whole genome shotgun (WGS) entry which is preliminary data.</text>
</comment>
<evidence type="ECO:0000256" key="3">
    <source>
        <dbReference type="ARBA" id="ARBA00022741"/>
    </source>
</evidence>
<keyword evidence="7" id="KW-0103">Bromodomain</keyword>
<evidence type="ECO:0000256" key="5">
    <source>
        <dbReference type="ARBA" id="ARBA00022833"/>
    </source>
</evidence>
<evidence type="ECO:0000259" key="9">
    <source>
        <dbReference type="PROSITE" id="PS51805"/>
    </source>
</evidence>
<feature type="region of interest" description="Disordered" evidence="8">
    <location>
        <begin position="401"/>
        <end position="426"/>
    </location>
</feature>
<comment type="similarity">
    <text evidence="1">Belongs to the AAA ATPase family.</text>
</comment>
<evidence type="ECO:0000313" key="10">
    <source>
        <dbReference type="EMBL" id="OAY28728.1"/>
    </source>
</evidence>
<dbReference type="Gramene" id="Manes.15G090100.1.v8.1">
    <property type="protein sequence ID" value="Manes.15G090100.1.v8.1.CDS"/>
    <property type="gene ID" value="Manes.15G090100.v8.1"/>
</dbReference>
<feature type="compositionally biased region" description="Polar residues" evidence="8">
    <location>
        <begin position="37"/>
        <end position="57"/>
    </location>
</feature>
<keyword evidence="6" id="KW-0067">ATP-binding</keyword>
<dbReference type="STRING" id="3983.A0A2C9UEH4"/>
<feature type="region of interest" description="Disordered" evidence="8">
    <location>
        <begin position="1"/>
        <end position="82"/>
    </location>
</feature>
<dbReference type="Pfam" id="PF13771">
    <property type="entry name" value="zf-HC5HC2H"/>
    <property type="match status" value="1"/>
</dbReference>
<evidence type="ECO:0000256" key="4">
    <source>
        <dbReference type="ARBA" id="ARBA00022771"/>
    </source>
</evidence>
<dbReference type="PROSITE" id="PS00674">
    <property type="entry name" value="AAA"/>
    <property type="match status" value="1"/>
</dbReference>
<dbReference type="EMBL" id="CM004401">
    <property type="protein sequence ID" value="OAY28728.1"/>
    <property type="molecule type" value="Genomic_DNA"/>
</dbReference>
<dbReference type="InterPro" id="IPR013083">
    <property type="entry name" value="Znf_RING/FYVE/PHD"/>
</dbReference>
<proteinExistence type="inferred from homology"/>
<keyword evidence="4" id="KW-0863">Zinc-finger</keyword>
<dbReference type="PROSITE" id="PS51805">
    <property type="entry name" value="EPHD"/>
    <property type="match status" value="1"/>
</dbReference>
<dbReference type="SUPFAM" id="SSF52540">
    <property type="entry name" value="P-loop containing nucleoside triphosphate hydrolases"/>
    <property type="match status" value="1"/>
</dbReference>
<dbReference type="FunFam" id="3.30.40.10:FF:000739">
    <property type="entry name" value="P-loop containing nucleoside triphosphate hydrolases superfamily protein"/>
    <property type="match status" value="1"/>
</dbReference>
<dbReference type="GO" id="GO:0003682">
    <property type="term" value="F:chromatin binding"/>
    <property type="evidence" value="ECO:0000318"/>
    <property type="project" value="GO_Central"/>
</dbReference>
<dbReference type="GO" id="GO:0016887">
    <property type="term" value="F:ATP hydrolysis activity"/>
    <property type="evidence" value="ECO:0000318"/>
    <property type="project" value="GO_Central"/>
</dbReference>
<keyword evidence="2" id="KW-0479">Metal-binding</keyword>
<sequence>MQLKSASDSSTKRRDFSPRGTRLRKKHKRLDAICENVYNQNHSESNEQRGGSAQDANSELRRSSRVRRAPVLLDASPPPVKKRRKIAKNVNLGANRNGGSISLGSVNKDESMRLEDLDTPGSWKSRLRSRARNVKTRDRGETSGRRKLFDETETVENELGENKRYLNGEKLMVVRSKRPGRVKAVNGLGNVMRQHGTCGFEDVTGKDEDKEYLRSDESEKDEIQAADNEAKEGMPVLGSSTDSENDEQVGKSDADEGMEVSVAAVGDGNEVEVVDGGSTLLGSGDQMQKEILHDLELKTTLDGNDNVECLEQSDKVEELENGTDLENGRDTVEVDGALVNEVEDPDKEGHAEVNEIPLEVEKDVKADKLKHDFHTLDRPRIKQGRRCGLCGCGNDGMPPKRLVQDAGESENERYSGSSASEEPNYDAWDGFGDEPGWLGRILGPINDRFGIAGIWVHQHCAVWSPEVYFAGLGCLKNVRAALCRGRALKCTRCGRPGATIGCRVDRCPKTYHLPCARANGCIFDHRKFLIACTDHRHLFQPHGTQYLMRIKKLKARKMRLEMRKLSNDAWRKDVDAEEKWLENCGEDEEFLKRESKRLHRDLLRIAPVYIGGSESESGKLFEGWESVAGLKDVIQCMKEVVILPLLYPEFFSNLGITPPRGVLLHGHPGTGKTLVVRALIGSCARGDKRIAYFARKGADCLGKYVGDAERQLRLLFQVAERCQPSIIFFDEIDGLAPCRTRQQDQTHSSVVSTLLALLDGLKSRGSVVVIGATNRPEAVDPALRRPGRFDREIYFPLPSVEDRAAILSLHTQRWPKPVTGSLLQWVARRTVGFAGADLQALCTQAAIIALKRSFPLQEILSAAGEKAPGAKRDPLPAFAVEERDWLEALACAPPPCSRREAGIAANDLASSPLPIHLISCLLQPLSQLLVSLYLDERLWLPPPLSEAALIVKSVIISSLQVKNLPTNQWWSHVEYLLEEAEVAMELQKRLSSAGILSGEATSSGIDALVDEKDDDRVMLEPSVVHNKGMSIGLSRSLSFASVKKSGYRVLFAGSPRSGQRQLASCILHCFLGNAEVQKVDLATISQEGHGDVVQGITRILMKCASLKSLVIFMPRIDLWAVEACQQVTEGSDPSSTDQLSEKTESHSASIQVVGKENEPITQQCSESEMSQPQDATLSTSHAWSLFVEQVESIRVSTSVIILATSEIPYLVLPHEIREFFRSDISNRSQLTPLEHTVPRFLVHIGGNFNRDVVISLSMAKLLRDMIQLFVLLVHQGVHIHSSSSREHKFCDSIHGSRDTKYHNSFHGSAGENECREEFLCDDLKIPQPPSNRSLKGKSSLLLAISTFGHQILRYPHFAELCWVTSKLKEGPCADVSGPWKDWPFNSCIIRPGNIDSVAVASGNVKSKERSCLVRGLVAIGLSAYRGVYKSLREVAFEVRKVLELLVGQVNEKIQAGKDKYQYVRLLSQVAYLEDMVNNWAHSLQSLELDTQITMANAQQSTLEFPGNHTREDNLVQIEECREILPNKSSHESECFGGNHKEFVNKGDNGFCHSSSEVMDVLSEDVFAQRNVFRDHANSDKQIQSSTSDNQSVGNVIDEQNETALGQCNAENTEALLVLTASDNGSSKHPNGLLVTKAVLPSENGLFNSDEACDDKLSGPLVSSDQFNGLAVVEGQIRSGDAQPDFREHIGNVDSSPGKNTCHSADSGVVCSYRCCSGCLLTLHGLIQKILVREWELNNNYWVVEDVHDNISSLSVDLLSAVRKVYVAENIKNSSDENLRYTNSGRLSECPELRNCHCKSSGSSLALARDCSCHPLGGCLTAKGNNSPNLQSEIELEFIFRDGILVPVDSNKDVSFHCKYETLCLCSLIESVVLLKQPFD</sequence>
<dbReference type="InterPro" id="IPR041569">
    <property type="entry name" value="AAA_lid_3"/>
</dbReference>
<keyword evidence="5" id="KW-0862">Zinc</keyword>
<dbReference type="InterPro" id="IPR003960">
    <property type="entry name" value="ATPase_AAA_CS"/>
</dbReference>
<protein>
    <recommendedName>
        <fullName evidence="9">PHD-type domain-containing protein</fullName>
    </recommendedName>
</protein>
<dbReference type="Gene3D" id="3.30.40.10">
    <property type="entry name" value="Zinc/RING finger domain, C3HC4 (zinc finger)"/>
    <property type="match status" value="1"/>
</dbReference>
<dbReference type="OrthoDB" id="5421at2759"/>
<dbReference type="GO" id="GO:0006334">
    <property type="term" value="P:nucleosome assembly"/>
    <property type="evidence" value="ECO:0000318"/>
    <property type="project" value="GO_Central"/>
</dbReference>
<dbReference type="Pfam" id="PF00004">
    <property type="entry name" value="AAA"/>
    <property type="match status" value="1"/>
</dbReference>
<keyword evidence="3" id="KW-0547">Nucleotide-binding</keyword>
<dbReference type="GO" id="GO:0005524">
    <property type="term" value="F:ATP binding"/>
    <property type="evidence" value="ECO:0007669"/>
    <property type="project" value="UniProtKB-KW"/>
</dbReference>
<feature type="compositionally biased region" description="Basic and acidic residues" evidence="8">
    <location>
        <begin position="203"/>
        <end position="232"/>
    </location>
</feature>
<dbReference type="Proteomes" id="UP000091857">
    <property type="component" value="Chromosome 15"/>
</dbReference>
<dbReference type="SMART" id="SM00382">
    <property type="entry name" value="AAA"/>
    <property type="match status" value="1"/>
</dbReference>
<evidence type="ECO:0000313" key="11">
    <source>
        <dbReference type="Proteomes" id="UP000091857"/>
    </source>
</evidence>
<dbReference type="GO" id="GO:0008270">
    <property type="term" value="F:zinc ion binding"/>
    <property type="evidence" value="ECO:0007669"/>
    <property type="project" value="UniProtKB-KW"/>
</dbReference>
<gene>
    <name evidence="10" type="ORF">MANES_15G090100v8</name>
</gene>
<feature type="region of interest" description="Disordered" evidence="8">
    <location>
        <begin position="1130"/>
        <end position="1152"/>
    </location>
</feature>
<dbReference type="FunFam" id="3.40.50.300:FF:000061">
    <property type="entry name" value="ATPase family, AAA domain-containing 2"/>
    <property type="match status" value="1"/>
</dbReference>
<evidence type="ECO:0000256" key="1">
    <source>
        <dbReference type="ARBA" id="ARBA00006914"/>
    </source>
</evidence>
<reference evidence="11" key="1">
    <citation type="journal article" date="2016" name="Nat. Biotechnol.">
        <title>Sequencing wild and cultivated cassava and related species reveals extensive interspecific hybridization and genetic diversity.</title>
        <authorList>
            <person name="Bredeson J.V."/>
            <person name="Lyons J.B."/>
            <person name="Prochnik S.E."/>
            <person name="Wu G.A."/>
            <person name="Ha C.M."/>
            <person name="Edsinger-Gonzales E."/>
            <person name="Grimwood J."/>
            <person name="Schmutz J."/>
            <person name="Rabbi I.Y."/>
            <person name="Egesi C."/>
            <person name="Nauluvula P."/>
            <person name="Lebot V."/>
            <person name="Ndunguru J."/>
            <person name="Mkamilo G."/>
            <person name="Bart R.S."/>
            <person name="Setter T.L."/>
            <person name="Gleadow R.M."/>
            <person name="Kulakow P."/>
            <person name="Ferguson M.E."/>
            <person name="Rounsley S."/>
            <person name="Rokhsar D.S."/>
        </authorList>
    </citation>
    <scope>NUCLEOTIDE SEQUENCE [LARGE SCALE GENOMIC DNA]</scope>
    <source>
        <strain evidence="11">cv. AM560-2</strain>
    </source>
</reference>
<dbReference type="InterPro" id="IPR045199">
    <property type="entry name" value="ATAD2-like"/>
</dbReference>
<dbReference type="PANTHER" id="PTHR23069">
    <property type="entry name" value="AAA DOMAIN-CONTAINING"/>
    <property type="match status" value="1"/>
</dbReference>
<dbReference type="GO" id="GO:0005634">
    <property type="term" value="C:nucleus"/>
    <property type="evidence" value="ECO:0000318"/>
    <property type="project" value="GO_Central"/>
</dbReference>
<organism evidence="10 11">
    <name type="scientific">Manihot esculenta</name>
    <name type="common">Cassava</name>
    <name type="synonym">Jatropha manihot</name>
    <dbReference type="NCBI Taxonomy" id="3983"/>
    <lineage>
        <taxon>Eukaryota</taxon>
        <taxon>Viridiplantae</taxon>
        <taxon>Streptophyta</taxon>
        <taxon>Embryophyta</taxon>
        <taxon>Tracheophyta</taxon>
        <taxon>Spermatophyta</taxon>
        <taxon>Magnoliopsida</taxon>
        <taxon>eudicotyledons</taxon>
        <taxon>Gunneridae</taxon>
        <taxon>Pentapetalae</taxon>
        <taxon>rosids</taxon>
        <taxon>fabids</taxon>
        <taxon>Malpighiales</taxon>
        <taxon>Euphorbiaceae</taxon>
        <taxon>Crotonoideae</taxon>
        <taxon>Manihoteae</taxon>
        <taxon>Manihot</taxon>
    </lineage>
</organism>
<dbReference type="PANTHER" id="PTHR23069:SF7">
    <property type="entry name" value="P-LOOP CONTAINING NUCLEOSIDE TRIPHOSPHATE HYDROLASES SUPERFAMILY PROTEIN"/>
    <property type="match status" value="1"/>
</dbReference>
<evidence type="ECO:0000256" key="7">
    <source>
        <dbReference type="ARBA" id="ARBA00023117"/>
    </source>
</evidence>
<evidence type="ECO:0000256" key="2">
    <source>
        <dbReference type="ARBA" id="ARBA00022723"/>
    </source>
</evidence>
<dbReference type="InterPro" id="IPR027417">
    <property type="entry name" value="P-loop_NTPase"/>
</dbReference>
<dbReference type="Gene3D" id="3.40.50.300">
    <property type="entry name" value="P-loop containing nucleotide triphosphate hydrolases"/>
    <property type="match status" value="1"/>
</dbReference>
<dbReference type="Pfam" id="PF17862">
    <property type="entry name" value="AAA_lid_3"/>
    <property type="match status" value="1"/>
</dbReference>
<feature type="domain" description="PHD-type" evidence="9">
    <location>
        <begin position="416"/>
        <end position="536"/>
    </location>
</feature>
<dbReference type="InterPro" id="IPR003959">
    <property type="entry name" value="ATPase_AAA_core"/>
</dbReference>
<feature type="region of interest" description="Disordered" evidence="8">
    <location>
        <begin position="199"/>
        <end position="255"/>
    </location>
</feature>
<evidence type="ECO:0000256" key="6">
    <source>
        <dbReference type="ARBA" id="ARBA00022840"/>
    </source>
</evidence>